<dbReference type="Proteomes" id="UP000769157">
    <property type="component" value="Unassembled WGS sequence"/>
</dbReference>
<sequence length="159" mass="17501">MLLGSKSNASLYDMSFHFSRSGIAVDKIANSCSMSCSWDQFSSTEDFTHFSSNSVPTCTLGHGSWYLELDMPIVLYVLNADSQALDRFENIRNGCAPFVDRSTFTLPNNNEKPPMSCRVSVCEPISCSHFSGAKSDWRNSIGMAPLDIFPTQSPSFGSL</sequence>
<dbReference type="GeneID" id="70232091"/>
<dbReference type="RefSeq" id="XP_046065052.1">
    <property type="nucleotide sequence ID" value="XM_046201989.1"/>
</dbReference>
<evidence type="ECO:0000313" key="1">
    <source>
        <dbReference type="EMBL" id="KAH3671937.1"/>
    </source>
</evidence>
<gene>
    <name evidence="1" type="ORF">OGAPHI_000123</name>
</gene>
<reference evidence="1" key="1">
    <citation type="journal article" date="2021" name="Open Biol.">
        <title>Shared evolutionary footprints suggest mitochondrial oxidative damage underlies multiple complex I losses in fungi.</title>
        <authorList>
            <person name="Schikora-Tamarit M.A."/>
            <person name="Marcet-Houben M."/>
            <person name="Nosek J."/>
            <person name="Gabaldon T."/>
        </authorList>
    </citation>
    <scope>NUCLEOTIDE SEQUENCE</scope>
    <source>
        <strain evidence="1">CBS6075</strain>
    </source>
</reference>
<accession>A0A9P8PIK0</accession>
<name>A0A9P8PIK0_9ASCO</name>
<reference evidence="1" key="2">
    <citation type="submission" date="2021-01" db="EMBL/GenBank/DDBJ databases">
        <authorList>
            <person name="Schikora-Tamarit M.A."/>
        </authorList>
    </citation>
    <scope>NUCLEOTIDE SEQUENCE</scope>
    <source>
        <strain evidence="1">CBS6075</strain>
    </source>
</reference>
<keyword evidence="2" id="KW-1185">Reference proteome</keyword>
<dbReference type="EMBL" id="JAEUBE010000042">
    <property type="protein sequence ID" value="KAH3671937.1"/>
    <property type="molecule type" value="Genomic_DNA"/>
</dbReference>
<proteinExistence type="predicted"/>
<organism evidence="1 2">
    <name type="scientific">Ogataea philodendri</name>
    <dbReference type="NCBI Taxonomy" id="1378263"/>
    <lineage>
        <taxon>Eukaryota</taxon>
        <taxon>Fungi</taxon>
        <taxon>Dikarya</taxon>
        <taxon>Ascomycota</taxon>
        <taxon>Saccharomycotina</taxon>
        <taxon>Pichiomycetes</taxon>
        <taxon>Pichiales</taxon>
        <taxon>Pichiaceae</taxon>
        <taxon>Ogataea</taxon>
    </lineage>
</organism>
<comment type="caution">
    <text evidence="1">The sequence shown here is derived from an EMBL/GenBank/DDBJ whole genome shotgun (WGS) entry which is preliminary data.</text>
</comment>
<protein>
    <submittedName>
        <fullName evidence="1">Uncharacterized protein</fullName>
    </submittedName>
</protein>
<dbReference type="AlphaFoldDB" id="A0A9P8PIK0"/>
<evidence type="ECO:0000313" key="2">
    <source>
        <dbReference type="Proteomes" id="UP000769157"/>
    </source>
</evidence>